<dbReference type="GO" id="GO:0140818">
    <property type="term" value="F:mRNA 5'-triphosphate monophosphatase activity"/>
    <property type="evidence" value="ECO:0007669"/>
    <property type="project" value="UniProtKB-EC"/>
</dbReference>
<dbReference type="SUPFAM" id="SSF50249">
    <property type="entry name" value="Nucleic acid-binding proteins"/>
    <property type="match status" value="1"/>
</dbReference>
<feature type="binding site" evidence="13">
    <location>
        <position position="317"/>
    </location>
    <ligand>
        <name>GTP</name>
        <dbReference type="ChEBI" id="CHEBI:37565"/>
    </ligand>
</feature>
<feature type="active site" description="N6-GMP-lysine intermediate" evidence="12">
    <location>
        <position position="312"/>
    </location>
</feature>
<dbReference type="AlphaFoldDB" id="A0A814IF80"/>
<evidence type="ECO:0000256" key="12">
    <source>
        <dbReference type="PIRSR" id="PIRSR036958-2"/>
    </source>
</evidence>
<keyword evidence="10" id="KW-0378">Hydrolase</keyword>
<dbReference type="Pfam" id="PF01331">
    <property type="entry name" value="mRNA_cap_enzyme"/>
    <property type="match status" value="1"/>
</dbReference>
<dbReference type="PANTHER" id="PTHR10367:SF17">
    <property type="entry name" value="MRNA-CAPPING ENZYME"/>
    <property type="match status" value="1"/>
</dbReference>
<evidence type="ECO:0000313" key="16">
    <source>
        <dbReference type="EMBL" id="CAF3609534.1"/>
    </source>
</evidence>
<evidence type="ECO:0000256" key="10">
    <source>
        <dbReference type="PIRNR" id="PIRNR036958"/>
    </source>
</evidence>
<evidence type="ECO:0000256" key="1">
    <source>
        <dbReference type="ARBA" id="ARBA00004123"/>
    </source>
</evidence>
<organism evidence="15 17">
    <name type="scientific">Rotaria sordida</name>
    <dbReference type="NCBI Taxonomy" id="392033"/>
    <lineage>
        <taxon>Eukaryota</taxon>
        <taxon>Metazoa</taxon>
        <taxon>Spiralia</taxon>
        <taxon>Gnathifera</taxon>
        <taxon>Rotifera</taxon>
        <taxon>Eurotatoria</taxon>
        <taxon>Bdelloidea</taxon>
        <taxon>Philodinida</taxon>
        <taxon>Philodinidae</taxon>
        <taxon>Rotaria</taxon>
    </lineage>
</organism>
<dbReference type="Proteomes" id="UP000663864">
    <property type="component" value="Unassembled WGS sequence"/>
</dbReference>
<comment type="catalytic activity">
    <reaction evidence="10">
        <text>a 5'-end triphospho-ribonucleoside in mRNA + H2O = a 5'-end diphospho-ribonucleoside in mRNA + phosphate + H(+)</text>
        <dbReference type="Rhea" id="RHEA:67004"/>
        <dbReference type="Rhea" id="RHEA-COMP:17164"/>
        <dbReference type="Rhea" id="RHEA-COMP:17165"/>
        <dbReference type="ChEBI" id="CHEBI:15377"/>
        <dbReference type="ChEBI" id="CHEBI:15378"/>
        <dbReference type="ChEBI" id="CHEBI:43474"/>
        <dbReference type="ChEBI" id="CHEBI:167616"/>
        <dbReference type="ChEBI" id="CHEBI:167618"/>
        <dbReference type="EC" id="3.6.1.74"/>
    </reaction>
</comment>
<dbReference type="GO" id="GO:0005525">
    <property type="term" value="F:GTP binding"/>
    <property type="evidence" value="ECO:0007669"/>
    <property type="project" value="UniProtKB-UniRule"/>
</dbReference>
<feature type="domain" description="Tyrosine specific protein phosphatases" evidence="14">
    <location>
        <begin position="118"/>
        <end position="162"/>
    </location>
</feature>
<dbReference type="InterPro" id="IPR000387">
    <property type="entry name" value="Tyr_Pase_dom"/>
</dbReference>
<dbReference type="GO" id="GO:0006370">
    <property type="term" value="P:7-methylguanosine mRNA capping"/>
    <property type="evidence" value="ECO:0007669"/>
    <property type="project" value="UniProtKB-UniRule"/>
</dbReference>
<evidence type="ECO:0000256" key="4">
    <source>
        <dbReference type="ARBA" id="ARBA00022695"/>
    </source>
</evidence>
<dbReference type="Pfam" id="PF00782">
    <property type="entry name" value="DSPc"/>
    <property type="match status" value="1"/>
</dbReference>
<dbReference type="GO" id="GO:0005524">
    <property type="term" value="F:ATP binding"/>
    <property type="evidence" value="ECO:0007669"/>
    <property type="project" value="InterPro"/>
</dbReference>
<dbReference type="EC" id="3.6.1.74" evidence="10"/>
<dbReference type="GO" id="GO:0004721">
    <property type="term" value="F:phosphoprotein phosphatase activity"/>
    <property type="evidence" value="ECO:0007669"/>
    <property type="project" value="UniProtKB-UniRule"/>
</dbReference>
<dbReference type="EMBL" id="CAJOBD010000194">
    <property type="protein sequence ID" value="CAF3609534.1"/>
    <property type="molecule type" value="Genomic_DNA"/>
</dbReference>
<comment type="similarity">
    <text evidence="10">In the C-terminal section; belongs to the eukaryotic GTase family.</text>
</comment>
<comment type="subcellular location">
    <subcellularLocation>
        <location evidence="1 10">Nucleus</location>
    </subcellularLocation>
</comment>
<dbReference type="InterPro" id="IPR000340">
    <property type="entry name" value="Dual-sp_phosphatase_cat-dom"/>
</dbReference>
<evidence type="ECO:0000256" key="2">
    <source>
        <dbReference type="ARBA" id="ARBA00022664"/>
    </source>
</evidence>
<evidence type="ECO:0000256" key="3">
    <source>
        <dbReference type="ARBA" id="ARBA00022679"/>
    </source>
</evidence>
<keyword evidence="8 10" id="KW-0539">Nucleus</keyword>
<dbReference type="Gene3D" id="3.30.470.30">
    <property type="entry name" value="DNA ligase/mRNA capping enzyme"/>
    <property type="match status" value="1"/>
</dbReference>
<evidence type="ECO:0000256" key="5">
    <source>
        <dbReference type="ARBA" id="ARBA00022741"/>
    </source>
</evidence>
<dbReference type="CDD" id="cd07895">
    <property type="entry name" value="Adenylation_mRNA_capping"/>
    <property type="match status" value="1"/>
</dbReference>
<keyword evidence="5 10" id="KW-0547">Nucleotide-binding</keyword>
<keyword evidence="7 10" id="KW-0342">GTP-binding</keyword>
<gene>
    <name evidence="16" type="ORF">JBS370_LOCUS4217</name>
    <name evidence="15" type="ORF">ZHD862_LOCUS13734</name>
</gene>
<dbReference type="InterPro" id="IPR051029">
    <property type="entry name" value="mRNA_Capping_Enz/RNA_Phosphat"/>
</dbReference>
<comment type="caution">
    <text evidence="15">The sequence shown here is derived from an EMBL/GenBank/DDBJ whole genome shotgun (WGS) entry which is preliminary data.</text>
</comment>
<evidence type="ECO:0000313" key="15">
    <source>
        <dbReference type="EMBL" id="CAF1024964.1"/>
    </source>
</evidence>
<dbReference type="GO" id="GO:0005634">
    <property type="term" value="C:nucleus"/>
    <property type="evidence" value="ECO:0007669"/>
    <property type="project" value="UniProtKB-SubCell"/>
</dbReference>
<dbReference type="Gene3D" id="3.90.190.10">
    <property type="entry name" value="Protein tyrosine phosphatase superfamily"/>
    <property type="match status" value="1"/>
</dbReference>
<evidence type="ECO:0000256" key="9">
    <source>
        <dbReference type="ARBA" id="ARBA00044624"/>
    </source>
</evidence>
<evidence type="ECO:0000256" key="8">
    <source>
        <dbReference type="ARBA" id="ARBA00023242"/>
    </source>
</evidence>
<reference evidence="15" key="1">
    <citation type="submission" date="2021-02" db="EMBL/GenBank/DDBJ databases">
        <authorList>
            <person name="Nowell W R."/>
        </authorList>
    </citation>
    <scope>NUCLEOTIDE SEQUENCE</scope>
</reference>
<evidence type="ECO:0000256" key="7">
    <source>
        <dbReference type="ARBA" id="ARBA00023134"/>
    </source>
</evidence>
<evidence type="ECO:0000256" key="6">
    <source>
        <dbReference type="ARBA" id="ARBA00023042"/>
    </source>
</evidence>
<comment type="catalytic activity">
    <reaction evidence="9">
        <text>a 5'-end diphospho-ribonucleoside in mRNA + GTP + H(+) = a 5'-end (5'-triphosphoguanosine)-ribonucleoside in mRNA + diphosphate</text>
        <dbReference type="Rhea" id="RHEA:67012"/>
        <dbReference type="Rhea" id="RHEA-COMP:17165"/>
        <dbReference type="Rhea" id="RHEA-COMP:17166"/>
        <dbReference type="ChEBI" id="CHEBI:15378"/>
        <dbReference type="ChEBI" id="CHEBI:33019"/>
        <dbReference type="ChEBI" id="CHEBI:37565"/>
        <dbReference type="ChEBI" id="CHEBI:167616"/>
        <dbReference type="ChEBI" id="CHEBI:167617"/>
        <dbReference type="EC" id="2.7.7.50"/>
    </reaction>
    <physiologicalReaction direction="left-to-right" evidence="9">
        <dbReference type="Rhea" id="RHEA:67013"/>
    </physiologicalReaction>
</comment>
<feature type="active site" description="Phosphocysteine intermediate" evidence="11">
    <location>
        <position position="140"/>
    </location>
</feature>
<keyword evidence="4 10" id="KW-0548">Nucleotidyltransferase</keyword>
<dbReference type="InterPro" id="IPR012340">
    <property type="entry name" value="NA-bd_OB-fold"/>
</dbReference>
<keyword evidence="3 10" id="KW-0808">Transferase</keyword>
<dbReference type="Pfam" id="PF03919">
    <property type="entry name" value="mRNA_cap_C"/>
    <property type="match status" value="1"/>
</dbReference>
<feature type="binding site" evidence="13">
    <location>
        <position position="333"/>
    </location>
    <ligand>
        <name>GTP</name>
        <dbReference type="ChEBI" id="CHEBI:37565"/>
    </ligand>
</feature>
<keyword evidence="2 10" id="KW-0507">mRNA processing</keyword>
<dbReference type="PROSITE" id="PS50056">
    <property type="entry name" value="TYR_PHOSPHATASE_2"/>
    <property type="match status" value="1"/>
</dbReference>
<dbReference type="Proteomes" id="UP000663836">
    <property type="component" value="Unassembled WGS sequence"/>
</dbReference>
<protein>
    <recommendedName>
        <fullName evidence="10">mRNA-capping enzyme</fullName>
    </recommendedName>
    <domain>
        <recommendedName>
            <fullName evidence="10">mRNA 5'-triphosphate monophosphatase</fullName>
            <ecNumber evidence="10">3.6.1.74</ecNumber>
        </recommendedName>
        <alternativeName>
            <fullName evidence="10">mRNA 5'-phosphatase</fullName>
        </alternativeName>
    </domain>
    <domain>
        <recommendedName>
            <fullName evidence="10">mRNA guanylyltransferase</fullName>
            <ecNumber evidence="10">2.7.7.50</ecNumber>
        </recommendedName>
        <alternativeName>
            <fullName evidence="10">GTP--RNA guanylyltransferase</fullName>
            <shortName evidence="10">GTase</shortName>
        </alternativeName>
    </domain>
</protein>
<dbReference type="InterPro" id="IPR016130">
    <property type="entry name" value="Tyr_Pase_AS"/>
</dbReference>
<dbReference type="PROSITE" id="PS00383">
    <property type="entry name" value="TYR_PHOSPHATASE_1"/>
    <property type="match status" value="1"/>
</dbReference>
<dbReference type="SUPFAM" id="SSF52799">
    <property type="entry name" value="(Phosphotyrosine protein) phosphatases II"/>
    <property type="match status" value="1"/>
</dbReference>
<evidence type="ECO:0000313" key="17">
    <source>
        <dbReference type="Proteomes" id="UP000663864"/>
    </source>
</evidence>
<keyword evidence="6 10" id="KW-0506">mRNA capping</keyword>
<name>A0A814IF80_9BILA</name>
<evidence type="ECO:0000256" key="13">
    <source>
        <dbReference type="PIRSR" id="PIRSR036958-3"/>
    </source>
</evidence>
<dbReference type="EC" id="2.7.7.50" evidence="10"/>
<accession>A0A814IF80</accession>
<dbReference type="InterPro" id="IPR013846">
    <property type="entry name" value="mRNA_cap_enzyme_C"/>
</dbReference>
<feature type="binding site" evidence="13">
    <location>
        <begin position="477"/>
        <end position="479"/>
    </location>
    <ligand>
        <name>GTP</name>
        <dbReference type="ChEBI" id="CHEBI:37565"/>
    </ligand>
</feature>
<comment type="similarity">
    <text evidence="10">In the N-terminal section; belongs to the non-receptor class of the protein-tyrosine phosphatase family.</text>
</comment>
<dbReference type="FunFam" id="3.30.470.30:FF:000040">
    <property type="entry name" value="mRNA-capping enzyme"/>
    <property type="match status" value="1"/>
</dbReference>
<dbReference type="InterPro" id="IPR001339">
    <property type="entry name" value="mRNA_cap_enzyme_adenylation"/>
</dbReference>
<dbReference type="InterPro" id="IPR029021">
    <property type="entry name" value="Prot-tyrosine_phosphatase-like"/>
</dbReference>
<evidence type="ECO:0000256" key="11">
    <source>
        <dbReference type="PIRSR" id="PIRSR036958-1"/>
    </source>
</evidence>
<dbReference type="InterPro" id="IPR017074">
    <property type="entry name" value="mRNA_cap_enz_bifunc"/>
</dbReference>
<evidence type="ECO:0000259" key="14">
    <source>
        <dbReference type="PROSITE" id="PS50056"/>
    </source>
</evidence>
<dbReference type="PANTHER" id="PTHR10367">
    <property type="entry name" value="MRNA-CAPPING ENZYME"/>
    <property type="match status" value="1"/>
</dbReference>
<dbReference type="EMBL" id="CAJNOT010000573">
    <property type="protein sequence ID" value="CAF1024964.1"/>
    <property type="molecule type" value="Genomic_DNA"/>
</dbReference>
<proteinExistence type="inferred from homology"/>
<feature type="binding site" evidence="13">
    <location>
        <begin position="542"/>
        <end position="547"/>
    </location>
    <ligand>
        <name>GTP</name>
        <dbReference type="ChEBI" id="CHEBI:37565"/>
    </ligand>
</feature>
<dbReference type="GO" id="GO:0004484">
    <property type="term" value="F:mRNA guanylyltransferase activity"/>
    <property type="evidence" value="ECO:0007669"/>
    <property type="project" value="UniProtKB-UniRule"/>
</dbReference>
<dbReference type="PIRSF" id="PIRSF036958">
    <property type="entry name" value="mRNA_capping_HCE"/>
    <property type="match status" value="1"/>
</dbReference>
<dbReference type="SUPFAM" id="SSF56091">
    <property type="entry name" value="DNA ligase/mRNA capping enzyme, catalytic domain"/>
    <property type="match status" value="1"/>
</dbReference>
<dbReference type="GO" id="GO:0004651">
    <property type="term" value="F:polynucleotide 5'-phosphatase activity"/>
    <property type="evidence" value="ECO:0007669"/>
    <property type="project" value="UniProtKB-UniRule"/>
</dbReference>
<dbReference type="Gene3D" id="2.40.50.140">
    <property type="entry name" value="Nucleic acid-binding proteins"/>
    <property type="match status" value="1"/>
</dbReference>
<sequence length="585" mass="68407">MSNTNTFSSNIQTYNPTGIPSNWLDCPRKSTIIAGKFIAFKTPLDDRYKNEISIVKRWTCNMLIKHMKDDHKNLGLVIDLTNTERYYSSDIEFIQKNIHYEKIPCQGHNEPPNDEQIDSFIQICEDFINANPNDIIGVHCTHGFNRTGFLILRYSLFLNEIDFSFSSIDVAIDMFATVRSPGIYKQDYLDKLIEKFPTKNCISISAPLRPEWCLEKQVITLNKNKHKYNEIDYQPSNKRFRQEIQENSNPVFAVDLLNVKPICFQSIADNIRLKCQQMCGWNRPTFPGSQPVSMDYTNYQTIFLSPYMVSWKADGTRYMMLIESENKIYMLDRNNNVFQINHLYFPKDSDCTRHLINTLVDGQFVIDNDNGIKRYRYLIYDIIIYENENVGQRTFKERLDIIRHSIVNIRNEAIIKGLINKSLEPFSIRNKEFWDLSATSKLLSPTFQSQITHGCDGLVFQPISDPYQSGRSIHVFKWKEHNTIDFRLKIHKTGRSQEKSALLYVTGMSNPYASMHYSPELDQYKNQIIECLYHNGEWYFYRHRVDKMYPNAKATADGVTTAIERPITKDILCSLIEENIAFNNY</sequence>
<comment type="function">
    <text evidence="10">Bifunctional mRNA-capping enzyme exhibiting RNA 5'-triphosphate monophosphatase activity in the N-terminal part and mRNA guanylyltransferase activity in the C-terminal part. Catalyzes the first two steps of cap formation: by removing the gamma-phosphate from the 5'-triphosphate end of nascent mRNA to yield a diphosphate end, and by transferring the GMP moiety of GTP to the 5'-diphosphate terminus of RNA via a covalent enzyme-GMP reaction intermediate.</text>
</comment>